<evidence type="ECO:0000259" key="7">
    <source>
        <dbReference type="Pfam" id="PF00884"/>
    </source>
</evidence>
<dbReference type="OrthoDB" id="203717at2759"/>
<dbReference type="RefSeq" id="XP_009036906.1">
    <property type="nucleotide sequence ID" value="XM_009038658.1"/>
</dbReference>
<sequence length="889" mass="94915">MNKLASGGVTLTSFYASPTCTASRAALFTGKYPMHLGLQDSVIHPSEPRGVPLKETFLSQKLKDAGYGTVFVGKWHLGFHQAAYTPSQRGFDEFFGILTGGGDHVAHASTESFAMRGPDYKSKITTMTGSNLWHNGRPVGEDEEGVRDTHSTHLYTAKSRAYVAKYAEMADVPLFLTVSYQAVHAPIQVPDEYVDGSAYANGCESLRAGSASATRLRRQLCGMVSMVDESLASIHDDLKAEAMWENTLLFFLSDNGGILRHGSSNLDLRGEKGSYYEGGIRVPAFVSGGYLAKLLSAGRVFEGLVHITDLHATALRVAGVSSKEDKRAAPAVAAAKVGHLRRLEPGQQPQSYAETALDDVLSHEHLTDSLDGVDQWDAFVSGASAAASQRTHVAHNINSELFGAAGALRVGEYKLIVEARVTESEIYEYGQHMLQDDNWDQSELSQVIHQKLLRTPGTTSLFDVVANPNELDEEDCDDARSCRNLYDLDEFADVKATILEKWAELRDSTPESTEIWLDDGPLADPALFGGVWTPWRDDLGMPYATYQLATKTVHNTLGGDNKPKPAEAAEASAEQTNAGHNRRLAEARGGGGVSAATLALGAALGYAGAQLRRLLLPLALAPMFALPRPRSPIRTPTLHKTIAPPLLEVACLRGGGGGVSAVEIIDALKSAAAAWFAASVVYLTTLQWSDTRQSASQRPLPDLGFQFVPAVAGAGAAADVLGSAMALYLVGTGIFGGAAGLECFRRSLVYCAGGMLFSASLHTATTLPDSDPAPPAPDALERAHRRFGGSRVGRLAAGLGRFAKFVQRFMGGATDKLMSNHVYNTGLAAHFMAVRGVIPRFCVPLWVAGGVAGYSVLILASRCHYTADVVLSWWALAAVCAYDAGCPGA</sequence>
<evidence type="ECO:0000313" key="9">
    <source>
        <dbReference type="Proteomes" id="UP000002729"/>
    </source>
</evidence>
<dbReference type="PANTHER" id="PTHR10342:SF274">
    <property type="entry name" value="ARYLSULFATASE B"/>
    <property type="match status" value="1"/>
</dbReference>
<dbReference type="GO" id="GO:0046872">
    <property type="term" value="F:metal ion binding"/>
    <property type="evidence" value="ECO:0007669"/>
    <property type="project" value="UniProtKB-KW"/>
</dbReference>
<protein>
    <submittedName>
        <fullName evidence="8">Putative arylsulfatase</fullName>
    </submittedName>
</protein>
<evidence type="ECO:0000313" key="8">
    <source>
        <dbReference type="EMBL" id="EGB08171.1"/>
    </source>
</evidence>
<evidence type="ECO:0000256" key="2">
    <source>
        <dbReference type="ARBA" id="ARBA00022723"/>
    </source>
</evidence>
<dbReference type="Pfam" id="PF00884">
    <property type="entry name" value="Sulfatase"/>
    <property type="match status" value="1"/>
</dbReference>
<dbReference type="InterPro" id="IPR017850">
    <property type="entry name" value="Alkaline_phosphatase_core_sf"/>
</dbReference>
<gene>
    <name evidence="8" type="primary">ARS18</name>
    <name evidence="8" type="ORF">AURANDRAFT_64145</name>
</gene>
<proteinExistence type="inferred from homology"/>
<organism evidence="9">
    <name type="scientific">Aureococcus anophagefferens</name>
    <name type="common">Harmful bloom alga</name>
    <dbReference type="NCBI Taxonomy" id="44056"/>
    <lineage>
        <taxon>Eukaryota</taxon>
        <taxon>Sar</taxon>
        <taxon>Stramenopiles</taxon>
        <taxon>Ochrophyta</taxon>
        <taxon>Pelagophyceae</taxon>
        <taxon>Pelagomonadales</taxon>
        <taxon>Pelagomonadaceae</taxon>
        <taxon>Aureococcus</taxon>
    </lineage>
</organism>
<name>F0Y943_AURAN</name>
<dbReference type="eggNOG" id="KOG3867">
    <property type="taxonomic scope" value="Eukaryota"/>
</dbReference>
<dbReference type="InParanoid" id="F0Y943"/>
<keyword evidence="5" id="KW-0325">Glycoprotein</keyword>
<accession>F0Y943</accession>
<dbReference type="AlphaFoldDB" id="F0Y943"/>
<dbReference type="InterPro" id="IPR047115">
    <property type="entry name" value="ARSB"/>
</dbReference>
<dbReference type="Proteomes" id="UP000002729">
    <property type="component" value="Unassembled WGS sequence"/>
</dbReference>
<keyword evidence="9" id="KW-1185">Reference proteome</keyword>
<keyword evidence="4" id="KW-0106">Calcium</keyword>
<dbReference type="InterPro" id="IPR024607">
    <property type="entry name" value="Sulfatase_CS"/>
</dbReference>
<dbReference type="Gene3D" id="3.40.720.10">
    <property type="entry name" value="Alkaline Phosphatase, subunit A"/>
    <property type="match status" value="1"/>
</dbReference>
<dbReference type="CDD" id="cd16029">
    <property type="entry name" value="4-S"/>
    <property type="match status" value="1"/>
</dbReference>
<dbReference type="SUPFAM" id="SSF53649">
    <property type="entry name" value="Alkaline phosphatase-like"/>
    <property type="match status" value="1"/>
</dbReference>
<dbReference type="GeneID" id="20224682"/>
<dbReference type="PROSITE" id="PS00149">
    <property type="entry name" value="SULFATASE_2"/>
    <property type="match status" value="1"/>
</dbReference>
<dbReference type="InterPro" id="IPR000917">
    <property type="entry name" value="Sulfatase_N"/>
</dbReference>
<keyword evidence="3" id="KW-0378">Hydrolase</keyword>
<dbReference type="EMBL" id="GL833128">
    <property type="protein sequence ID" value="EGB08171.1"/>
    <property type="molecule type" value="Genomic_DNA"/>
</dbReference>
<dbReference type="KEGG" id="aaf:AURANDRAFT_64145"/>
<evidence type="ECO:0000256" key="3">
    <source>
        <dbReference type="ARBA" id="ARBA00022801"/>
    </source>
</evidence>
<keyword evidence="2" id="KW-0479">Metal-binding</keyword>
<dbReference type="PANTHER" id="PTHR10342">
    <property type="entry name" value="ARYLSULFATASE"/>
    <property type="match status" value="1"/>
</dbReference>
<feature type="region of interest" description="Disordered" evidence="6">
    <location>
        <begin position="557"/>
        <end position="579"/>
    </location>
</feature>
<comment type="similarity">
    <text evidence="1">Belongs to the sulfatase family.</text>
</comment>
<feature type="domain" description="Sulfatase N-terminal" evidence="7">
    <location>
        <begin position="3"/>
        <end position="320"/>
    </location>
</feature>
<evidence type="ECO:0000256" key="1">
    <source>
        <dbReference type="ARBA" id="ARBA00008779"/>
    </source>
</evidence>
<evidence type="ECO:0000256" key="6">
    <source>
        <dbReference type="SAM" id="MobiDB-lite"/>
    </source>
</evidence>
<evidence type="ECO:0000256" key="5">
    <source>
        <dbReference type="ARBA" id="ARBA00023180"/>
    </source>
</evidence>
<dbReference type="GO" id="GO:0008484">
    <property type="term" value="F:sulfuric ester hydrolase activity"/>
    <property type="evidence" value="ECO:0007669"/>
    <property type="project" value="InterPro"/>
</dbReference>
<evidence type="ECO:0000256" key="4">
    <source>
        <dbReference type="ARBA" id="ARBA00022837"/>
    </source>
</evidence>
<reference evidence="8 9" key="1">
    <citation type="journal article" date="2011" name="Proc. Natl. Acad. Sci. U.S.A.">
        <title>Niche of harmful alga Aureococcus anophagefferens revealed through ecogenomics.</title>
        <authorList>
            <person name="Gobler C.J."/>
            <person name="Berry D.L."/>
            <person name="Dyhrman S.T."/>
            <person name="Wilhelm S.W."/>
            <person name="Salamov A."/>
            <person name="Lobanov A.V."/>
            <person name="Zhang Y."/>
            <person name="Collier J.L."/>
            <person name="Wurch L.L."/>
            <person name="Kustka A.B."/>
            <person name="Dill B.D."/>
            <person name="Shah M."/>
            <person name="VerBerkmoes N.C."/>
            <person name="Kuo A."/>
            <person name="Terry A."/>
            <person name="Pangilinan J."/>
            <person name="Lindquist E.A."/>
            <person name="Lucas S."/>
            <person name="Paulsen I.T."/>
            <person name="Hattenrath-Lehmann T.K."/>
            <person name="Talmage S.C."/>
            <person name="Walker E.A."/>
            <person name="Koch F."/>
            <person name="Burson A.M."/>
            <person name="Marcoval M.A."/>
            <person name="Tang Y.Z."/>
            <person name="Lecleir G.R."/>
            <person name="Coyne K.J."/>
            <person name="Berg G.M."/>
            <person name="Bertrand E.M."/>
            <person name="Saito M.A."/>
            <person name="Gladyshev V.N."/>
            <person name="Grigoriev I.V."/>
        </authorList>
    </citation>
    <scope>NUCLEOTIDE SEQUENCE [LARGE SCALE GENOMIC DNA]</scope>
    <source>
        <strain evidence="9">CCMP 1984</strain>
    </source>
</reference>